<dbReference type="EMBL" id="FOVI01000002">
    <property type="protein sequence ID" value="SFN21474.1"/>
    <property type="molecule type" value="Genomic_DNA"/>
</dbReference>
<keyword evidence="3" id="KW-1185">Reference proteome</keyword>
<name>A0A1I4X6G3_9FLAO</name>
<feature type="signal peptide" evidence="1">
    <location>
        <begin position="1"/>
        <end position="22"/>
    </location>
</feature>
<evidence type="ECO:0008006" key="4">
    <source>
        <dbReference type="Google" id="ProtNLM"/>
    </source>
</evidence>
<dbReference type="PROSITE" id="PS51257">
    <property type="entry name" value="PROKAR_LIPOPROTEIN"/>
    <property type="match status" value="1"/>
</dbReference>
<dbReference type="RefSeq" id="WP_091518507.1">
    <property type="nucleotide sequence ID" value="NZ_FOVI01000002.1"/>
</dbReference>
<evidence type="ECO:0000256" key="1">
    <source>
        <dbReference type="SAM" id="SignalP"/>
    </source>
</evidence>
<feature type="chain" id="PRO_5011510376" description="Lipoprotein" evidence="1">
    <location>
        <begin position="23"/>
        <end position="151"/>
    </location>
</feature>
<dbReference type="OrthoDB" id="1493159at2"/>
<gene>
    <name evidence="2" type="ORF">SAMN05421741_102144</name>
</gene>
<keyword evidence="1" id="KW-0732">Signal</keyword>
<accession>A0A1I4X6G3</accession>
<reference evidence="3" key="1">
    <citation type="submission" date="2016-10" db="EMBL/GenBank/DDBJ databases">
        <authorList>
            <person name="Varghese N."/>
            <person name="Submissions S."/>
        </authorList>
    </citation>
    <scope>NUCLEOTIDE SEQUENCE [LARGE SCALE GENOMIC DNA]</scope>
    <source>
        <strain evidence="3">DS-12</strain>
    </source>
</reference>
<dbReference type="AlphaFoldDB" id="A0A1I4X6G3"/>
<dbReference type="STRING" id="913024.SAMN05421741_102144"/>
<sequence length="151" mass="16921">MKKSTYLFGLVLTLFTSVFFVACDFMDDHIKHPIKSKCNEKAVLDHVAFPLVNTNNYGITNVVLNGDCLEITVSSSGCNPNNWDMNLIGVASTTNIYPPLFHAKVELINNEACQAVFQKTVSFDLTPFQMAGQNTVQIDIDGWNNNIMYQY</sequence>
<protein>
    <recommendedName>
        <fullName evidence="4">Lipoprotein</fullName>
    </recommendedName>
</protein>
<evidence type="ECO:0000313" key="3">
    <source>
        <dbReference type="Proteomes" id="UP000199036"/>
    </source>
</evidence>
<proteinExistence type="predicted"/>
<organism evidence="2 3">
    <name type="scientific">Paenimyroides ummariense</name>
    <dbReference type="NCBI Taxonomy" id="913024"/>
    <lineage>
        <taxon>Bacteria</taxon>
        <taxon>Pseudomonadati</taxon>
        <taxon>Bacteroidota</taxon>
        <taxon>Flavobacteriia</taxon>
        <taxon>Flavobacteriales</taxon>
        <taxon>Flavobacteriaceae</taxon>
        <taxon>Paenimyroides</taxon>
    </lineage>
</organism>
<evidence type="ECO:0000313" key="2">
    <source>
        <dbReference type="EMBL" id="SFN21474.1"/>
    </source>
</evidence>
<dbReference type="Proteomes" id="UP000199036">
    <property type="component" value="Unassembled WGS sequence"/>
</dbReference>